<proteinExistence type="predicted"/>
<dbReference type="InterPro" id="IPR013108">
    <property type="entry name" value="Amidohydro_3"/>
</dbReference>
<gene>
    <name evidence="2" type="ORF">UFOPK2842_00929</name>
</gene>
<dbReference type="InterPro" id="IPR032466">
    <property type="entry name" value="Metal_Hydrolase"/>
</dbReference>
<dbReference type="InterPro" id="IPR011059">
    <property type="entry name" value="Metal-dep_hydrolase_composite"/>
</dbReference>
<organism evidence="2">
    <name type="scientific">freshwater metagenome</name>
    <dbReference type="NCBI Taxonomy" id="449393"/>
    <lineage>
        <taxon>unclassified sequences</taxon>
        <taxon>metagenomes</taxon>
        <taxon>ecological metagenomes</taxon>
    </lineage>
</organism>
<feature type="domain" description="Amidohydrolase 3" evidence="1">
    <location>
        <begin position="47"/>
        <end position="534"/>
    </location>
</feature>
<protein>
    <submittedName>
        <fullName evidence="2">Unannotated protein</fullName>
    </submittedName>
</protein>
<dbReference type="Gene3D" id="3.20.20.140">
    <property type="entry name" value="Metal-dependent hydrolases"/>
    <property type="match status" value="1"/>
</dbReference>
<reference evidence="2" key="1">
    <citation type="submission" date="2020-05" db="EMBL/GenBank/DDBJ databases">
        <authorList>
            <person name="Chiriac C."/>
            <person name="Salcher M."/>
            <person name="Ghai R."/>
            <person name="Kavagutti S V."/>
        </authorList>
    </citation>
    <scope>NUCLEOTIDE SEQUENCE</scope>
</reference>
<dbReference type="Gene3D" id="3.10.310.70">
    <property type="match status" value="1"/>
</dbReference>
<dbReference type="EMBL" id="CAEZZI010000101">
    <property type="protein sequence ID" value="CAB4760858.1"/>
    <property type="molecule type" value="Genomic_DNA"/>
</dbReference>
<evidence type="ECO:0000313" key="2">
    <source>
        <dbReference type="EMBL" id="CAB4760858.1"/>
    </source>
</evidence>
<dbReference type="CDD" id="cd01300">
    <property type="entry name" value="YtcJ_like"/>
    <property type="match status" value="1"/>
</dbReference>
<name>A0A6J6UPC3_9ZZZZ</name>
<dbReference type="SUPFAM" id="SSF51338">
    <property type="entry name" value="Composite domain of metallo-dependent hydrolases"/>
    <property type="match status" value="1"/>
</dbReference>
<sequence>MARTLFTNATFWPGQAKGKTFGAMLVDGQKIVATGDDALSAAHDKKVDLGGAFVSPSFGDGHCHPIFGGRQHFGPQVTDIQSVDAILAEVKRFAKANPDLPWIIGGTYDPALLPHGNFDAKLLDDVCADRPVVLNAIDYHTIWVNTAALKAAGVDANTPDLEIGTIVRREDGTPMGTMREWDAVNLIMDHAPKPSLEREIEAIKYSSARYAKSGITWWQDAWVDPGMAEAYLEAEERGVLTQGVNLAFRADPRTWEKDMAYIIGMRKQIEASSNNKNLTAVTIKYFADGVIEGGTAAMLEPYSDDPCSHGMPVWQWPELSRAVAAFDKAGFQTHIHAIGDAGIRAALDAIEGAQKANPAWDRRPAIVHVQLLDPADFHRFRDLGVIANFGPLWCRQDPMQAISSAPRIGPERTARQYQLRSLIDDGVRVAFGSDWPVTSEVVLEGLPVSVHRQTPEKSPDGGWIPGEKITMPEAFASYTSEVAYQAYGEKSWGTLAPGFNADFVVLPKNPFEIDPHAVTEMEILFTYRNGEAIYSGK</sequence>
<dbReference type="PANTHER" id="PTHR22642">
    <property type="entry name" value="IMIDAZOLONEPROPIONASE"/>
    <property type="match status" value="1"/>
</dbReference>
<dbReference type="PANTHER" id="PTHR22642:SF2">
    <property type="entry name" value="PROTEIN LONG AFTER FAR-RED 3"/>
    <property type="match status" value="1"/>
</dbReference>
<dbReference type="Pfam" id="PF07969">
    <property type="entry name" value="Amidohydro_3"/>
    <property type="match status" value="1"/>
</dbReference>
<dbReference type="AlphaFoldDB" id="A0A6J6UPC3"/>
<dbReference type="GO" id="GO:0016810">
    <property type="term" value="F:hydrolase activity, acting on carbon-nitrogen (but not peptide) bonds"/>
    <property type="evidence" value="ECO:0007669"/>
    <property type="project" value="InterPro"/>
</dbReference>
<evidence type="ECO:0000259" key="1">
    <source>
        <dbReference type="Pfam" id="PF07969"/>
    </source>
</evidence>
<accession>A0A6J6UPC3</accession>
<dbReference type="InterPro" id="IPR033932">
    <property type="entry name" value="YtcJ-like"/>
</dbReference>
<dbReference type="Gene3D" id="2.30.40.10">
    <property type="entry name" value="Urease, subunit C, domain 1"/>
    <property type="match status" value="1"/>
</dbReference>
<dbReference type="SUPFAM" id="SSF51556">
    <property type="entry name" value="Metallo-dependent hydrolases"/>
    <property type="match status" value="1"/>
</dbReference>